<feature type="region of interest" description="Disordered" evidence="1">
    <location>
        <begin position="395"/>
        <end position="451"/>
    </location>
</feature>
<feature type="compositionally biased region" description="Basic and acidic residues" evidence="1">
    <location>
        <begin position="435"/>
        <end position="444"/>
    </location>
</feature>
<reference evidence="4 5" key="1">
    <citation type="journal article" date="2018" name="Nat. Ecol. Evol.">
        <title>Pezizomycetes genomes reveal the molecular basis of ectomycorrhizal truffle lifestyle.</title>
        <authorList>
            <person name="Murat C."/>
            <person name="Payen T."/>
            <person name="Noel B."/>
            <person name="Kuo A."/>
            <person name="Morin E."/>
            <person name="Chen J."/>
            <person name="Kohler A."/>
            <person name="Krizsan K."/>
            <person name="Balestrini R."/>
            <person name="Da Silva C."/>
            <person name="Montanini B."/>
            <person name="Hainaut M."/>
            <person name="Levati E."/>
            <person name="Barry K.W."/>
            <person name="Belfiori B."/>
            <person name="Cichocki N."/>
            <person name="Clum A."/>
            <person name="Dockter R.B."/>
            <person name="Fauchery L."/>
            <person name="Guy J."/>
            <person name="Iotti M."/>
            <person name="Le Tacon F."/>
            <person name="Lindquist E.A."/>
            <person name="Lipzen A."/>
            <person name="Malagnac F."/>
            <person name="Mello A."/>
            <person name="Molinier V."/>
            <person name="Miyauchi S."/>
            <person name="Poulain J."/>
            <person name="Riccioni C."/>
            <person name="Rubini A."/>
            <person name="Sitrit Y."/>
            <person name="Splivallo R."/>
            <person name="Traeger S."/>
            <person name="Wang M."/>
            <person name="Zifcakova L."/>
            <person name="Wipf D."/>
            <person name="Zambonelli A."/>
            <person name="Paolocci F."/>
            <person name="Nowrousian M."/>
            <person name="Ottonello S."/>
            <person name="Baldrian P."/>
            <person name="Spatafora J.W."/>
            <person name="Henrissat B."/>
            <person name="Nagy L.G."/>
            <person name="Aury J.M."/>
            <person name="Wincker P."/>
            <person name="Grigoriev I.V."/>
            <person name="Bonfante P."/>
            <person name="Martin F.M."/>
        </authorList>
    </citation>
    <scope>NUCLEOTIDE SEQUENCE [LARGE SCALE GENOMIC DNA]</scope>
    <source>
        <strain evidence="4 5">120613-1</strain>
    </source>
</reference>
<name>A0A3N4J3M1_9PEZI</name>
<keyword evidence="2" id="KW-1133">Transmembrane helix</keyword>
<dbReference type="Proteomes" id="UP000276215">
    <property type="component" value="Unassembled WGS sequence"/>
</dbReference>
<feature type="signal peptide" evidence="3">
    <location>
        <begin position="1"/>
        <end position="23"/>
    </location>
</feature>
<feature type="compositionally biased region" description="Low complexity" evidence="1">
    <location>
        <begin position="289"/>
        <end position="300"/>
    </location>
</feature>
<feature type="compositionally biased region" description="Polar residues" evidence="1">
    <location>
        <begin position="332"/>
        <end position="354"/>
    </location>
</feature>
<feature type="region of interest" description="Disordered" evidence="1">
    <location>
        <begin position="66"/>
        <end position="102"/>
    </location>
</feature>
<protein>
    <recommendedName>
        <fullName evidence="6">Mid2 domain-containing protein</fullName>
    </recommendedName>
</protein>
<dbReference type="EMBL" id="ML120466">
    <property type="protein sequence ID" value="RPA92736.1"/>
    <property type="molecule type" value="Genomic_DNA"/>
</dbReference>
<evidence type="ECO:0000313" key="5">
    <source>
        <dbReference type="Proteomes" id="UP000276215"/>
    </source>
</evidence>
<keyword evidence="2" id="KW-0812">Transmembrane</keyword>
<feature type="transmembrane region" description="Helical" evidence="2">
    <location>
        <begin position="127"/>
        <end position="148"/>
    </location>
</feature>
<evidence type="ECO:0008006" key="6">
    <source>
        <dbReference type="Google" id="ProtNLM"/>
    </source>
</evidence>
<proteinExistence type="predicted"/>
<sequence length="451" mass="48487">MSISEKLRLAYVAEWLLVVSVSAVPVEYSPTVEADGTVVVMLEKREENSESLNRVINEAVGRDHAIVSHGGDGDGDGDNDGDSAHGSFTGEPPSGNTTFHLGPSKQADLLPARLEEQQGPSTAAKHLMIAGGAIAAFIFVAAIAFWLYKTKDRIFRKANFKCWKRGGGAHRLRGGDTMYDEKSSVYPQSTIFGGGGSTRPGAERKHSIPGMPFPPPAALAPSDGSLERRQSRKRLLIRTSLLPKNQPVSPVSPIDEKGTFYDGASDASSTSQQQKQPPLPPPVYMTDHPLLSPSQSSSISNIKPRKPPTTNQASSYAKMYPPPPIPTSSTPRNGNAQQAIDSRFSWTTSATSEAPNGAKSVRSSVDSEPRFRGVNSWVSHQAGRLERSERLAQLQLEQEQQQGGGGEVQLGSSPGTPRAFRHHPGAPVSFSAHQARKESADLDKQLLQSGR</sequence>
<accession>A0A3N4J3M1</accession>
<keyword evidence="3" id="KW-0732">Signal</keyword>
<evidence type="ECO:0000313" key="4">
    <source>
        <dbReference type="EMBL" id="RPA92736.1"/>
    </source>
</evidence>
<evidence type="ECO:0000256" key="1">
    <source>
        <dbReference type="SAM" id="MobiDB-lite"/>
    </source>
</evidence>
<keyword evidence="5" id="KW-1185">Reference proteome</keyword>
<keyword evidence="2" id="KW-0472">Membrane</keyword>
<gene>
    <name evidence="4" type="ORF">L873DRAFT_1779010</name>
</gene>
<feature type="region of interest" description="Disordered" evidence="1">
    <location>
        <begin position="189"/>
        <end position="370"/>
    </location>
</feature>
<dbReference type="AlphaFoldDB" id="A0A3N4J3M1"/>
<evidence type="ECO:0000256" key="3">
    <source>
        <dbReference type="SAM" id="SignalP"/>
    </source>
</evidence>
<evidence type="ECO:0000256" key="2">
    <source>
        <dbReference type="SAM" id="Phobius"/>
    </source>
</evidence>
<dbReference type="OrthoDB" id="5411141at2759"/>
<organism evidence="4 5">
    <name type="scientific">Choiromyces venosus 120613-1</name>
    <dbReference type="NCBI Taxonomy" id="1336337"/>
    <lineage>
        <taxon>Eukaryota</taxon>
        <taxon>Fungi</taxon>
        <taxon>Dikarya</taxon>
        <taxon>Ascomycota</taxon>
        <taxon>Pezizomycotina</taxon>
        <taxon>Pezizomycetes</taxon>
        <taxon>Pezizales</taxon>
        <taxon>Tuberaceae</taxon>
        <taxon>Choiromyces</taxon>
    </lineage>
</organism>
<dbReference type="STRING" id="1336337.A0A3N4J3M1"/>
<feature type="chain" id="PRO_5017999634" description="Mid2 domain-containing protein" evidence="3">
    <location>
        <begin position="24"/>
        <end position="451"/>
    </location>
</feature>